<comment type="caution">
    <text evidence="3">The sequence shown here is derived from an EMBL/GenBank/DDBJ whole genome shotgun (WGS) entry which is preliminary data.</text>
</comment>
<dbReference type="EMBL" id="RZIG01000002">
    <property type="protein sequence ID" value="RYJ10578.1"/>
    <property type="molecule type" value="Genomic_DNA"/>
</dbReference>
<dbReference type="Proteomes" id="UP000293535">
    <property type="component" value="Unassembled WGS sequence"/>
</dbReference>
<protein>
    <recommendedName>
        <fullName evidence="1">Phosphoesterase</fullName>
        <ecNumber evidence="1">3.1.4.-</ecNumber>
    </recommendedName>
</protein>
<dbReference type="AlphaFoldDB" id="A0A482T2E3"/>
<evidence type="ECO:0000259" key="2">
    <source>
        <dbReference type="Pfam" id="PF12850"/>
    </source>
</evidence>
<dbReference type="RefSeq" id="WP_129755701.1">
    <property type="nucleotide sequence ID" value="NZ_JAFKAA010000002.1"/>
</dbReference>
<sequence>MDVALISDSHIPSREHEIPPSFRERIEVADHVIHAGDFDSKGALADIRHMATGLTAVSGNIDPQIGLPERATVELGGVTFVVTHGTGSPRGWADRVAAAVRDEDDSSAVGVAGHTHELTDTVYEGVRLLNPGSVTGASPASRPTMLTATVEDGTLDVHQYEL</sequence>
<dbReference type="GO" id="GO:0016787">
    <property type="term" value="F:hydrolase activity"/>
    <property type="evidence" value="ECO:0007669"/>
    <property type="project" value="UniProtKB-UniRule"/>
</dbReference>
<dbReference type="PANTHER" id="PTHR11124">
    <property type="entry name" value="VACUOLAR SORTING PROTEIN VPS29"/>
    <property type="match status" value="1"/>
</dbReference>
<accession>A0A482T2E3</accession>
<comment type="similarity">
    <text evidence="1">Belongs to the metallophosphoesterase superfamily. YfcE family.</text>
</comment>
<dbReference type="GO" id="GO:0046872">
    <property type="term" value="F:metal ion binding"/>
    <property type="evidence" value="ECO:0007669"/>
    <property type="project" value="UniProtKB-KW"/>
</dbReference>
<dbReference type="EC" id="3.1.4.-" evidence="1"/>
<proteinExistence type="inferred from homology"/>
<evidence type="ECO:0000313" key="4">
    <source>
        <dbReference type="Proteomes" id="UP000293535"/>
    </source>
</evidence>
<organism evidence="3 4">
    <name type="scientific">Haloarcula hispanica</name>
    <dbReference type="NCBI Taxonomy" id="51589"/>
    <lineage>
        <taxon>Archaea</taxon>
        <taxon>Methanobacteriati</taxon>
        <taxon>Methanobacteriota</taxon>
        <taxon>Stenosarchaea group</taxon>
        <taxon>Halobacteria</taxon>
        <taxon>Halobacteriales</taxon>
        <taxon>Haloarculaceae</taxon>
        <taxon>Haloarcula</taxon>
    </lineage>
</organism>
<keyword evidence="1" id="KW-0479">Metal-binding</keyword>
<name>A0A482T2E3_HALHI</name>
<dbReference type="InterPro" id="IPR000979">
    <property type="entry name" value="Phosphodiesterase_MJ0936/Vps29"/>
</dbReference>
<evidence type="ECO:0000313" key="3">
    <source>
        <dbReference type="EMBL" id="RYJ10578.1"/>
    </source>
</evidence>
<dbReference type="NCBIfam" id="TIGR00040">
    <property type="entry name" value="yfcE"/>
    <property type="match status" value="1"/>
</dbReference>
<comment type="cofactor">
    <cofactor evidence="1">
        <name>a divalent metal cation</name>
        <dbReference type="ChEBI" id="CHEBI:60240"/>
    </cofactor>
</comment>
<dbReference type="InterPro" id="IPR024654">
    <property type="entry name" value="Calcineurin-like_PHP_lpxH"/>
</dbReference>
<dbReference type="Gene3D" id="3.60.21.10">
    <property type="match status" value="1"/>
</dbReference>
<gene>
    <name evidence="3" type="ORF">ELS20_11635</name>
</gene>
<dbReference type="InterPro" id="IPR029052">
    <property type="entry name" value="Metallo-depent_PP-like"/>
</dbReference>
<reference evidence="3 4" key="1">
    <citation type="submission" date="2018-12" db="EMBL/GenBank/DDBJ databases">
        <title>Draft genome sequence of Haloarcula hispinica strain 18.1, an halophilic archaeon isolated from Chott El Jerid of Southern Tunisia.</title>
        <authorList>
            <person name="Najjari A."/>
            <person name="Ben Dhia O."/>
            <person name="Ferjani R."/>
            <person name="Mahjoubi M."/>
            <person name="Sghaier H."/>
            <person name="Elshahed M."/>
            <person name="Ouzari H.I."/>
            <person name="Cherid A."/>
            <person name="Youssef N."/>
        </authorList>
    </citation>
    <scope>NUCLEOTIDE SEQUENCE [LARGE SCALE GENOMIC DNA]</scope>
    <source>
        <strain evidence="3 4">18.1</strain>
    </source>
</reference>
<evidence type="ECO:0000256" key="1">
    <source>
        <dbReference type="RuleBase" id="RU362039"/>
    </source>
</evidence>
<dbReference type="SUPFAM" id="SSF56300">
    <property type="entry name" value="Metallo-dependent phosphatases"/>
    <property type="match status" value="1"/>
</dbReference>
<feature type="domain" description="Calcineurin-like phosphoesterase" evidence="2">
    <location>
        <begin position="1"/>
        <end position="152"/>
    </location>
</feature>
<dbReference type="Pfam" id="PF12850">
    <property type="entry name" value="Metallophos_2"/>
    <property type="match status" value="1"/>
</dbReference>